<name>A0AAQ3QIK9_9LILI</name>
<evidence type="ECO:0000313" key="2">
    <source>
        <dbReference type="Proteomes" id="UP001327560"/>
    </source>
</evidence>
<dbReference type="AlphaFoldDB" id="A0AAQ3QIK9"/>
<dbReference type="InterPro" id="IPR050823">
    <property type="entry name" value="Plant_Ser_Thr_Prot_Kinase"/>
</dbReference>
<reference evidence="1 2" key="1">
    <citation type="submission" date="2023-10" db="EMBL/GenBank/DDBJ databases">
        <title>Chromosome-scale genome assembly provides insights into flower coloration mechanisms of Canna indica.</title>
        <authorList>
            <person name="Li C."/>
        </authorList>
    </citation>
    <scope>NUCLEOTIDE SEQUENCE [LARGE SCALE GENOMIC DNA]</scope>
    <source>
        <tissue evidence="1">Flower</tissue>
    </source>
</reference>
<dbReference type="EMBL" id="CP136895">
    <property type="protein sequence ID" value="WOL10633.1"/>
    <property type="molecule type" value="Genomic_DNA"/>
</dbReference>
<accession>A0AAQ3QIK9</accession>
<proteinExistence type="predicted"/>
<dbReference type="Proteomes" id="UP001327560">
    <property type="component" value="Chromosome 6"/>
</dbReference>
<dbReference type="Gene3D" id="3.30.200.20">
    <property type="entry name" value="Phosphorylase Kinase, domain 1"/>
    <property type="match status" value="1"/>
</dbReference>
<dbReference type="PANTHER" id="PTHR45621">
    <property type="entry name" value="OS01G0588500 PROTEIN-RELATED"/>
    <property type="match status" value="1"/>
</dbReference>
<organism evidence="1 2">
    <name type="scientific">Canna indica</name>
    <name type="common">Indian-shot</name>
    <dbReference type="NCBI Taxonomy" id="4628"/>
    <lineage>
        <taxon>Eukaryota</taxon>
        <taxon>Viridiplantae</taxon>
        <taxon>Streptophyta</taxon>
        <taxon>Embryophyta</taxon>
        <taxon>Tracheophyta</taxon>
        <taxon>Spermatophyta</taxon>
        <taxon>Magnoliopsida</taxon>
        <taxon>Liliopsida</taxon>
        <taxon>Zingiberales</taxon>
        <taxon>Cannaceae</taxon>
        <taxon>Canna</taxon>
    </lineage>
</organism>
<protein>
    <submittedName>
        <fullName evidence="1">Uncharacterized protein</fullName>
    </submittedName>
</protein>
<gene>
    <name evidence="1" type="ORF">Cni_G19392</name>
</gene>
<dbReference type="InterPro" id="IPR011009">
    <property type="entry name" value="Kinase-like_dom_sf"/>
</dbReference>
<keyword evidence="2" id="KW-1185">Reference proteome</keyword>
<evidence type="ECO:0000313" key="1">
    <source>
        <dbReference type="EMBL" id="WOL10633.1"/>
    </source>
</evidence>
<sequence>MASQKSIPTLYERAQDLRVFEFDELRNSTKNFSGMNKIGEGGFRRVYKGYIRPPDGEGGKKLVAIKKLNQRGFQIWLEEDSCLKHDKVKLSGREHLRDEDDGALGLVDAAAVVEDESKAHDAGGADLSVTARPVGDPLEGIGAHRTAIMGFYDGSTTELIRRNTVNMPSQN</sequence>
<dbReference type="SUPFAM" id="SSF56112">
    <property type="entry name" value="Protein kinase-like (PK-like)"/>
    <property type="match status" value="1"/>
</dbReference>